<dbReference type="RefSeq" id="WP_169259571.1">
    <property type="nucleotide sequence ID" value="NZ_WTVQ01000008.1"/>
</dbReference>
<organism evidence="3 4">
    <name type="scientific">Aromatoleum diolicum</name>
    <dbReference type="NCBI Taxonomy" id="75796"/>
    <lineage>
        <taxon>Bacteria</taxon>
        <taxon>Pseudomonadati</taxon>
        <taxon>Pseudomonadota</taxon>
        <taxon>Betaproteobacteria</taxon>
        <taxon>Rhodocyclales</taxon>
        <taxon>Rhodocyclaceae</taxon>
        <taxon>Aromatoleum</taxon>
    </lineage>
</organism>
<feature type="domain" description="ABC1 atypical kinase-like" evidence="2">
    <location>
        <begin position="145"/>
        <end position="360"/>
    </location>
</feature>
<dbReference type="Proteomes" id="UP000648984">
    <property type="component" value="Unassembled WGS sequence"/>
</dbReference>
<evidence type="ECO:0000313" key="3">
    <source>
        <dbReference type="EMBL" id="NMG74417.1"/>
    </source>
</evidence>
<dbReference type="PANTHER" id="PTHR10566:SF113">
    <property type="entry name" value="PROTEIN ACTIVITY OF BC1 COMPLEX KINASE 7, CHLOROPLASTIC"/>
    <property type="match status" value="1"/>
</dbReference>
<dbReference type="Pfam" id="PF03109">
    <property type="entry name" value="ABC1"/>
    <property type="match status" value="1"/>
</dbReference>
<evidence type="ECO:0000313" key="4">
    <source>
        <dbReference type="Proteomes" id="UP000648984"/>
    </source>
</evidence>
<keyword evidence="4" id="KW-1185">Reference proteome</keyword>
<dbReference type="InterPro" id="IPR011009">
    <property type="entry name" value="Kinase-like_dom_sf"/>
</dbReference>
<dbReference type="EMBL" id="WTVQ01000008">
    <property type="protein sequence ID" value="NMG74417.1"/>
    <property type="molecule type" value="Genomic_DNA"/>
</dbReference>
<dbReference type="Gene3D" id="3.90.1200.10">
    <property type="match status" value="1"/>
</dbReference>
<comment type="similarity">
    <text evidence="1">Belongs to the protein kinase superfamily. ADCK protein kinase family.</text>
</comment>
<dbReference type="InterPro" id="IPR004147">
    <property type="entry name" value="ABC1_dom"/>
</dbReference>
<comment type="caution">
    <text evidence="3">The sequence shown here is derived from an EMBL/GenBank/DDBJ whole genome shotgun (WGS) entry which is preliminary data.</text>
</comment>
<dbReference type="PANTHER" id="PTHR10566">
    <property type="entry name" value="CHAPERONE-ACTIVITY OF BC1 COMPLEX CABC1 -RELATED"/>
    <property type="match status" value="1"/>
</dbReference>
<dbReference type="CDD" id="cd05121">
    <property type="entry name" value="ABC1_ADCK3-like"/>
    <property type="match status" value="1"/>
</dbReference>
<proteinExistence type="inferred from homology"/>
<reference evidence="3 4" key="1">
    <citation type="submission" date="2019-12" db="EMBL/GenBank/DDBJ databases">
        <title>Comparative genomics gives insights into the taxonomy of the Azoarcus-Aromatoleum group and reveals separate origins of nif in the plant-associated Azoarcus and non-plant-associated Aromatoleum sub-groups.</title>
        <authorList>
            <person name="Lafos M."/>
            <person name="Maluk M."/>
            <person name="Batista M."/>
            <person name="Junghare M."/>
            <person name="Carmona M."/>
            <person name="Faoro H."/>
            <person name="Cruz L.M."/>
            <person name="Battistoni F."/>
            <person name="De Souza E."/>
            <person name="Pedrosa F."/>
            <person name="Chen W.-M."/>
            <person name="Poole P.S."/>
            <person name="Dixon R.A."/>
            <person name="James E.K."/>
        </authorList>
    </citation>
    <scope>NUCLEOTIDE SEQUENCE [LARGE SCALE GENOMIC DNA]</scope>
    <source>
        <strain evidence="3 4">22Lin</strain>
    </source>
</reference>
<gene>
    <name evidence="3" type="ORF">GPA25_06550</name>
</gene>
<evidence type="ECO:0000259" key="2">
    <source>
        <dbReference type="Pfam" id="PF03109"/>
    </source>
</evidence>
<name>A0ABX1QAJ5_9RHOO</name>
<protein>
    <recommendedName>
        <fullName evidence="2">ABC1 atypical kinase-like domain-containing protein</fullName>
    </recommendedName>
</protein>
<accession>A0ABX1QAJ5</accession>
<sequence>MGDEDRRSGADRVSPAEDVLDAEWLESIGLHELLPPSLAPWRPLVEEATMFFLDRLPPGRLAEILLDQLALGEDASPARRLVALLAQCPTLHKLGQVLARQPGLDPELRRHLQSLESMPATASLEPILDRLRAELGDELPVTVASAPLAEGSVAVVLPFTYEDEGRRHHGVFKVLRPGVEARLAGELAVLPDLAAFIEQRAADLDLPRLDYRDTLAGVQRLLTQEIRLDVEQKHMRTAAAFYADEPKVLVPRVLPWCSPRVTAMERVFGPKLTDASLTAAQRRELAETVVRALLAKPFWTRADPAVFHGDLHGGNLLVADDGRLAVLDWSLVARVSKSDREALLAIALGGLTFDPAKIRKAVAALGTCAEDDPVLAGIVERSLDRLVLAGRVPGFDWLLALLDELALARAAGFGEDLALFRKSWLSLSGVVRDLAGSIAPDLPLIDAGLREFLAELPARWLAFPGTRSFSTHVSNADLLDLAASPWIAAFRYAARLRALGWQRLQAVAGGSGDDPQVNPDQAKR</sequence>
<dbReference type="SUPFAM" id="SSF56112">
    <property type="entry name" value="Protein kinase-like (PK-like)"/>
    <property type="match status" value="1"/>
</dbReference>
<dbReference type="InterPro" id="IPR050154">
    <property type="entry name" value="UbiB_kinase"/>
</dbReference>
<evidence type="ECO:0000256" key="1">
    <source>
        <dbReference type="ARBA" id="ARBA00009670"/>
    </source>
</evidence>